<name>A0A221K551_9RHOB</name>
<dbReference type="CDD" id="cd04730">
    <property type="entry name" value="NPD_like"/>
    <property type="match status" value="1"/>
</dbReference>
<dbReference type="AlphaFoldDB" id="A0A221K551"/>
<dbReference type="GO" id="GO:0018580">
    <property type="term" value="F:nitronate monooxygenase activity"/>
    <property type="evidence" value="ECO:0007669"/>
    <property type="project" value="InterPro"/>
</dbReference>
<sequence>MKTELCERFGIEVPIFGFSHAVEVVAAVTNAGGYGVYGATRRLAEEITDEVAQIRAAVGERPFGLDLVIPNKVPEKNDRAELEKLVPEAHRRFIDGLETKYAVPKPSEPGMRTRFIRSEEIQDSQIAAVAESDVNMVALGIGCPPEVVKLMKSKGKTTVALVGQERHAARALEAGVDLLVAQGYDAGGHTGQVGTFSLVPRIVDMAGSVPVLAAGGVATGRHIAAALTLGAQGVWIGTAFLMTEEYRPHLSEGEMDALLNAQATDTVISRAESGKPFRQTRSAWSEEWTLPDAPAPLSHPLHDVLVGDILGAIIEHDIRPLQHYGAGQGIGWFDRLRPVSEVMNTLVREGDLALARSYQFSGETA</sequence>
<dbReference type="PANTHER" id="PTHR32332:SF38">
    <property type="entry name" value="MONOOXYGENASE RV1533-RELATED"/>
    <property type="match status" value="1"/>
</dbReference>
<keyword evidence="1" id="KW-0285">Flavoprotein</keyword>
<evidence type="ECO:0000313" key="5">
    <source>
        <dbReference type="Proteomes" id="UP000199754"/>
    </source>
</evidence>
<evidence type="ECO:0000313" key="4">
    <source>
        <dbReference type="EMBL" id="ASM74141.1"/>
    </source>
</evidence>
<protein>
    <submittedName>
        <fullName evidence="4">Putative monooxygenase</fullName>
        <ecNumber evidence="4">1.13.12.-</ecNumber>
    </submittedName>
</protein>
<keyword evidence="2" id="KW-0288">FMN</keyword>
<dbReference type="InterPro" id="IPR004136">
    <property type="entry name" value="NMO"/>
</dbReference>
<dbReference type="PANTHER" id="PTHR32332">
    <property type="entry name" value="2-NITROPROPANE DIOXYGENASE"/>
    <property type="match status" value="1"/>
</dbReference>
<evidence type="ECO:0000256" key="3">
    <source>
        <dbReference type="ARBA" id="ARBA00023002"/>
    </source>
</evidence>
<dbReference type="KEGG" id="spse:SULPSESMR1_03366"/>
<dbReference type="OrthoDB" id="9778912at2"/>
<keyword evidence="3 4" id="KW-0560">Oxidoreductase</keyword>
<reference evidence="4 5" key="1">
    <citation type="submission" date="2017-07" db="EMBL/GenBank/DDBJ databases">
        <title>Genome Sequence of Sulfitobacter pseudonitzschiae Strain SMR1 Isolated from a culture of the Diatom Skeletonema marinoi.</title>
        <authorList>
            <person name="Topel M."/>
            <person name="Pinder M.I.M."/>
            <person name="Johansson O.N."/>
            <person name="Kourtchenko O."/>
            <person name="Godhe A."/>
            <person name="Clarke A.K."/>
        </authorList>
    </citation>
    <scope>NUCLEOTIDE SEQUENCE [LARGE SCALE GENOMIC DNA]</scope>
    <source>
        <strain evidence="4 5">SMR1</strain>
    </source>
</reference>
<dbReference type="EC" id="1.13.12.-" evidence="4"/>
<organism evidence="4 5">
    <name type="scientific">Pseudosulfitobacter pseudonitzschiae</name>
    <dbReference type="NCBI Taxonomy" id="1402135"/>
    <lineage>
        <taxon>Bacteria</taxon>
        <taxon>Pseudomonadati</taxon>
        <taxon>Pseudomonadota</taxon>
        <taxon>Alphaproteobacteria</taxon>
        <taxon>Rhodobacterales</taxon>
        <taxon>Roseobacteraceae</taxon>
        <taxon>Pseudosulfitobacter</taxon>
    </lineage>
</organism>
<accession>A0A221K551</accession>
<proteinExistence type="predicted"/>
<dbReference type="Pfam" id="PF03060">
    <property type="entry name" value="NMO"/>
    <property type="match status" value="1"/>
</dbReference>
<evidence type="ECO:0000256" key="1">
    <source>
        <dbReference type="ARBA" id="ARBA00022630"/>
    </source>
</evidence>
<dbReference type="Gene3D" id="3.20.20.70">
    <property type="entry name" value="Aldolase class I"/>
    <property type="match status" value="1"/>
</dbReference>
<dbReference type="RefSeq" id="WP_089421879.1">
    <property type="nucleotide sequence ID" value="NZ_CP022415.1"/>
</dbReference>
<dbReference type="InterPro" id="IPR013785">
    <property type="entry name" value="Aldolase_TIM"/>
</dbReference>
<evidence type="ECO:0000256" key="2">
    <source>
        <dbReference type="ARBA" id="ARBA00022643"/>
    </source>
</evidence>
<keyword evidence="5" id="KW-1185">Reference proteome</keyword>
<dbReference type="Proteomes" id="UP000199754">
    <property type="component" value="Chromosome"/>
</dbReference>
<gene>
    <name evidence="4" type="ORF">SULPSESMR1_03366</name>
</gene>
<dbReference type="SUPFAM" id="SSF51412">
    <property type="entry name" value="Inosine monophosphate dehydrogenase (IMPDH)"/>
    <property type="match status" value="1"/>
</dbReference>
<keyword evidence="4" id="KW-0503">Monooxygenase</keyword>
<dbReference type="EMBL" id="CP022415">
    <property type="protein sequence ID" value="ASM74141.1"/>
    <property type="molecule type" value="Genomic_DNA"/>
</dbReference>